<evidence type="ECO:0000313" key="4">
    <source>
        <dbReference type="EMBL" id="GAA0358974.1"/>
    </source>
</evidence>
<dbReference type="Pfam" id="PF01520">
    <property type="entry name" value="Amidase_3"/>
    <property type="match status" value="1"/>
</dbReference>
<dbReference type="Pfam" id="PF04122">
    <property type="entry name" value="CW_binding_2"/>
    <property type="match status" value="3"/>
</dbReference>
<keyword evidence="5" id="KW-1185">Reference proteome</keyword>
<dbReference type="CDD" id="cd02696">
    <property type="entry name" value="MurNAc-LAA"/>
    <property type="match status" value="1"/>
</dbReference>
<dbReference type="EMBL" id="BAAACW010000058">
    <property type="protein sequence ID" value="GAA0358974.1"/>
    <property type="molecule type" value="Genomic_DNA"/>
</dbReference>
<organism evidence="4 5">
    <name type="scientific">Alkalibacterium iburiense</name>
    <dbReference type="NCBI Taxonomy" id="290589"/>
    <lineage>
        <taxon>Bacteria</taxon>
        <taxon>Bacillati</taxon>
        <taxon>Bacillota</taxon>
        <taxon>Bacilli</taxon>
        <taxon>Lactobacillales</taxon>
        <taxon>Carnobacteriaceae</taxon>
        <taxon>Alkalibacterium</taxon>
    </lineage>
</organism>
<gene>
    <name evidence="4" type="ORF">GCM10008932_09550</name>
</gene>
<proteinExistence type="predicted"/>
<name>A0ABN0X9X9_9LACT</name>
<dbReference type="InterPro" id="IPR002508">
    <property type="entry name" value="MurNAc-LAA_cat"/>
</dbReference>
<keyword evidence="2" id="KW-0812">Transmembrane</keyword>
<sequence>MNFKNNIKKQLLVLMSSVMIFGNFTSLNYVFAETESGLTQDAELDEELDAIELDEVLDETSTTNDVGEESNATDDGDLIEDDELEVKQSIKETESTEDTSTTNVELQEDNKSEEKTQVIEEDPENKGEVKEDNINQNDNESNVEDNNLLDQNLEKFEIRLYFHKDMDDLGTIGSAFENFLTDYHLLTAEEIVENIDGFQLYIDQNKVIQSNHNGFNPAEYGSQNNEALIEMLLGIQSEGDSRMSTFSTSMALNQVSTSSSNSSSVERITGKNRIEVAINISKRGWNRSDTVFIANGYRFTDALSGTPLAAHYNAPMLLVNERDISNATINEINRLRAKNVVILGGPDSVPEQVISKLRSQGLNVRRIAGRNRYDTSRMIAEELISLRGPSTAHLVNGDAYADAVSISSVAGRYKQPILLTRANELHPEVNIIANQVKDWRIIGGPQSISANTENQLKSRVNNVTRLSGKNRYEVNQRVLNHWGISGNQIFVGHGNAFADVLTASVLASRNNTGVLLVRDNPADLQQAQQYARNRRLTRFTLLGGDQTISNNIKNAFEKVYQIVFIDPGHGGQDPGARGTLNGRTINEKDLNLSMSLKLRDALRAQGYNVIMSRENDKTISMVERARMANNTDADIFISIHHNSMGVGNSSVHGIETIYYKPSSNYPPIINQAMHNNAHRIAESKKLAHSVQNSLISQTNAHYRRVFGGAYVVVRETTMPAIIPELGFMSNTAELRKVTDPSYQNQLLRGLVNGVNHYFNN</sequence>
<evidence type="ECO:0000256" key="2">
    <source>
        <dbReference type="SAM" id="Phobius"/>
    </source>
</evidence>
<feature type="compositionally biased region" description="Acidic residues" evidence="1">
    <location>
        <begin position="66"/>
        <end position="84"/>
    </location>
</feature>
<dbReference type="PANTHER" id="PTHR30032:SF8">
    <property type="entry name" value="GERMINATION-SPECIFIC N-ACETYLMURAMOYL-L-ALANINE AMIDASE"/>
    <property type="match status" value="1"/>
</dbReference>
<dbReference type="Gene3D" id="3.40.630.40">
    <property type="entry name" value="Zn-dependent exopeptidases"/>
    <property type="match status" value="1"/>
</dbReference>
<feature type="domain" description="MurNAc-LAA" evidence="3">
    <location>
        <begin position="625"/>
        <end position="755"/>
    </location>
</feature>
<dbReference type="InterPro" id="IPR007253">
    <property type="entry name" value="Cell_wall-bd_2"/>
</dbReference>
<feature type="compositionally biased region" description="Basic and acidic residues" evidence="1">
    <location>
        <begin position="85"/>
        <end position="94"/>
    </location>
</feature>
<reference evidence="4 5" key="1">
    <citation type="journal article" date="2019" name="Int. J. Syst. Evol. Microbiol.">
        <title>The Global Catalogue of Microorganisms (GCM) 10K type strain sequencing project: providing services to taxonomists for standard genome sequencing and annotation.</title>
        <authorList>
            <consortium name="The Broad Institute Genomics Platform"/>
            <consortium name="The Broad Institute Genome Sequencing Center for Infectious Disease"/>
            <person name="Wu L."/>
            <person name="Ma J."/>
        </authorList>
    </citation>
    <scope>NUCLEOTIDE SEQUENCE [LARGE SCALE GENOMIC DNA]</scope>
    <source>
        <strain evidence="4 5">JCM 12662</strain>
    </source>
</reference>
<comment type="caution">
    <text evidence="4">The sequence shown here is derived from an EMBL/GenBank/DDBJ whole genome shotgun (WGS) entry which is preliminary data.</text>
</comment>
<dbReference type="SMART" id="SM00646">
    <property type="entry name" value="Ami_3"/>
    <property type="match status" value="1"/>
</dbReference>
<dbReference type="Proteomes" id="UP001501166">
    <property type="component" value="Unassembled WGS sequence"/>
</dbReference>
<dbReference type="PANTHER" id="PTHR30032">
    <property type="entry name" value="N-ACETYLMURAMOYL-L-ALANINE AMIDASE-RELATED"/>
    <property type="match status" value="1"/>
</dbReference>
<dbReference type="InterPro" id="IPR051922">
    <property type="entry name" value="Bact_Sporulation_Assoc"/>
</dbReference>
<feature type="region of interest" description="Disordered" evidence="1">
    <location>
        <begin position="56"/>
        <end position="144"/>
    </location>
</feature>
<protein>
    <recommendedName>
        <fullName evidence="3">MurNAc-LAA domain-containing protein</fullName>
    </recommendedName>
</protein>
<accession>A0ABN0X9X9</accession>
<evidence type="ECO:0000259" key="3">
    <source>
        <dbReference type="SMART" id="SM00646"/>
    </source>
</evidence>
<dbReference type="Gene3D" id="3.40.50.12090">
    <property type="match status" value="2"/>
</dbReference>
<keyword evidence="2" id="KW-0472">Membrane</keyword>
<evidence type="ECO:0000256" key="1">
    <source>
        <dbReference type="SAM" id="MobiDB-lite"/>
    </source>
</evidence>
<evidence type="ECO:0000313" key="5">
    <source>
        <dbReference type="Proteomes" id="UP001501166"/>
    </source>
</evidence>
<keyword evidence="2" id="KW-1133">Transmembrane helix</keyword>
<feature type="transmembrane region" description="Helical" evidence="2">
    <location>
        <begin position="12"/>
        <end position="31"/>
    </location>
</feature>
<dbReference type="SUPFAM" id="SSF53187">
    <property type="entry name" value="Zn-dependent exopeptidases"/>
    <property type="match status" value="1"/>
</dbReference>
<feature type="compositionally biased region" description="Basic and acidic residues" evidence="1">
    <location>
        <begin position="108"/>
        <end position="133"/>
    </location>
</feature>
<feature type="compositionally biased region" description="Polar residues" evidence="1">
    <location>
        <begin position="134"/>
        <end position="144"/>
    </location>
</feature>